<evidence type="ECO:0000313" key="3">
    <source>
        <dbReference type="Proteomes" id="UP001267878"/>
    </source>
</evidence>
<reference evidence="2 3" key="1">
    <citation type="submission" date="2023-07" db="EMBL/GenBank/DDBJ databases">
        <title>Sorghum-associated microbial communities from plants grown in Nebraska, USA.</title>
        <authorList>
            <person name="Schachtman D."/>
        </authorList>
    </citation>
    <scope>NUCLEOTIDE SEQUENCE [LARGE SCALE GENOMIC DNA]</scope>
    <source>
        <strain evidence="2 3">BE187</strain>
    </source>
</reference>
<keyword evidence="3" id="KW-1185">Reference proteome</keyword>
<dbReference type="EMBL" id="JAVDVW010000001">
    <property type="protein sequence ID" value="MDR7097876.1"/>
    <property type="molecule type" value="Genomic_DNA"/>
</dbReference>
<evidence type="ECO:0000256" key="1">
    <source>
        <dbReference type="SAM" id="SignalP"/>
    </source>
</evidence>
<name>A0ABU1VK65_9GAMM</name>
<evidence type="ECO:0000313" key="2">
    <source>
        <dbReference type="EMBL" id="MDR7097876.1"/>
    </source>
</evidence>
<gene>
    <name evidence="2" type="ORF">J2X04_000223</name>
</gene>
<comment type="caution">
    <text evidence="2">The sequence shown here is derived from an EMBL/GenBank/DDBJ whole genome shotgun (WGS) entry which is preliminary data.</text>
</comment>
<dbReference type="RefSeq" id="WP_310051144.1">
    <property type="nucleotide sequence ID" value="NZ_JAVDVW010000001.1"/>
</dbReference>
<feature type="chain" id="PRO_5045567083" description="Secreted protein" evidence="1">
    <location>
        <begin position="22"/>
        <end position="155"/>
    </location>
</feature>
<feature type="signal peptide" evidence="1">
    <location>
        <begin position="1"/>
        <end position="21"/>
    </location>
</feature>
<protein>
    <recommendedName>
        <fullName evidence="4">Secreted protein</fullName>
    </recommendedName>
</protein>
<organism evidence="2 3">
    <name type="scientific">Agrilutibacter niabensis</name>
    <dbReference type="NCBI Taxonomy" id="380628"/>
    <lineage>
        <taxon>Bacteria</taxon>
        <taxon>Pseudomonadati</taxon>
        <taxon>Pseudomonadota</taxon>
        <taxon>Gammaproteobacteria</taxon>
        <taxon>Lysobacterales</taxon>
        <taxon>Lysobacteraceae</taxon>
        <taxon>Agrilutibacter</taxon>
    </lineage>
</organism>
<dbReference type="Proteomes" id="UP001267878">
    <property type="component" value="Unassembled WGS sequence"/>
</dbReference>
<proteinExistence type="predicted"/>
<sequence length="155" mass="17053">MRRLGFAIVLLALAAPIAAFAERPYVAIEQRLSAEQMRATGLDQLTAQQLSLLNQLLREEQATVAADSAAAERSRRLHEADAPVTSTLKGEFHGWEPGTVFELANGQRWRVVDGEYVTSTRLANPKVTVRPGALSSWYIQIEGVSIGTKVRRVEP</sequence>
<keyword evidence="1" id="KW-0732">Signal</keyword>
<evidence type="ECO:0008006" key="4">
    <source>
        <dbReference type="Google" id="ProtNLM"/>
    </source>
</evidence>
<accession>A0ABU1VK65</accession>